<dbReference type="Proteomes" id="UP000596902">
    <property type="component" value="Unassembled WGS sequence"/>
</dbReference>
<dbReference type="InterPro" id="IPR052895">
    <property type="entry name" value="HetReg/Transcr_Mod"/>
</dbReference>
<evidence type="ECO:0000256" key="1">
    <source>
        <dbReference type="SAM" id="Coils"/>
    </source>
</evidence>
<evidence type="ECO:0000313" key="4">
    <source>
        <dbReference type="Proteomes" id="UP000596902"/>
    </source>
</evidence>
<evidence type="ECO:0000313" key="3">
    <source>
        <dbReference type="EMBL" id="KAF7673545.1"/>
    </source>
</evidence>
<feature type="domain" description="Heterokaryon incompatibility" evidence="2">
    <location>
        <begin position="116"/>
        <end position="260"/>
    </location>
</feature>
<accession>A0A8H7B218</accession>
<dbReference type="InterPro" id="IPR010730">
    <property type="entry name" value="HET"/>
</dbReference>
<reference evidence="3" key="1">
    <citation type="submission" date="2020-01" db="EMBL/GenBank/DDBJ databases">
        <authorList>
            <person name="Feng Z.H.Z."/>
        </authorList>
    </citation>
    <scope>NUCLEOTIDE SEQUENCE</scope>
    <source>
        <strain evidence="3">CBS107.38</strain>
    </source>
</reference>
<dbReference type="EMBL" id="JAAABM010000012">
    <property type="protein sequence ID" value="KAF7673545.1"/>
    <property type="molecule type" value="Genomic_DNA"/>
</dbReference>
<protein>
    <recommendedName>
        <fullName evidence="2">Heterokaryon incompatibility domain-containing protein</fullName>
    </recommendedName>
</protein>
<proteinExistence type="predicted"/>
<evidence type="ECO:0000259" key="2">
    <source>
        <dbReference type="Pfam" id="PF06985"/>
    </source>
</evidence>
<dbReference type="PANTHER" id="PTHR24148">
    <property type="entry name" value="ANKYRIN REPEAT DOMAIN-CONTAINING PROTEIN 39 HOMOLOG-RELATED"/>
    <property type="match status" value="1"/>
</dbReference>
<dbReference type="PANTHER" id="PTHR24148:SF64">
    <property type="entry name" value="HETEROKARYON INCOMPATIBILITY DOMAIN-CONTAINING PROTEIN"/>
    <property type="match status" value="1"/>
</dbReference>
<dbReference type="RefSeq" id="XP_038783872.1">
    <property type="nucleotide sequence ID" value="XM_038933207.1"/>
</dbReference>
<keyword evidence="1" id="KW-0175">Coiled coil</keyword>
<dbReference type="AlphaFoldDB" id="A0A8H7B218"/>
<organism evidence="3 4">
    <name type="scientific">Alternaria burnsii</name>
    <dbReference type="NCBI Taxonomy" id="1187904"/>
    <lineage>
        <taxon>Eukaryota</taxon>
        <taxon>Fungi</taxon>
        <taxon>Dikarya</taxon>
        <taxon>Ascomycota</taxon>
        <taxon>Pezizomycotina</taxon>
        <taxon>Dothideomycetes</taxon>
        <taxon>Pleosporomycetidae</taxon>
        <taxon>Pleosporales</taxon>
        <taxon>Pleosporineae</taxon>
        <taxon>Pleosporaceae</taxon>
        <taxon>Alternaria</taxon>
        <taxon>Alternaria sect. Alternaria</taxon>
    </lineage>
</organism>
<feature type="coiled-coil region" evidence="1">
    <location>
        <begin position="85"/>
        <end position="112"/>
    </location>
</feature>
<keyword evidence="4" id="KW-1185">Reference proteome</keyword>
<sequence>MAKLDESLPERTIRSEILEYDHKAYDKIKPYVFDPLPPAKKRIRLLQLNGDTLYCPSIYCELIEADYDNTFHIPTRAIDESFAAFQRYRSELQQIRNSEKRLKREYEWVKENRMKYEALSWCWGRDDPKHAVIINKAGTSYKMRVRKDLALALKYLRHPEKTRTLWIDAICIDQANSEERNQQVQMMSRIYTRSSNVCIWLGEDSDDHADELAIKFIREKITHLKDFDTISSNEIYSERWHALMKLMQKEWFSRRWVVQEISLAKNARIYCGPYSIPWKEFAVAVELFVEVETATHRLSEVMWKDKKFLHVPGMFEYVSELGASLLVGATGKIFRTHKTPMDDDHGDDETPEDMVAWMKEVHTIDPLDRRSLLSLEYLVTTMFIFRATECRDSIYSMLAIARDAAPFADPDRSYDDVSLTMTLFDSFLAEKPFRVDYARPYSDVCRDFVEFCIQRTHAREPVQALDILCRPWALEPPQGRSIRLSPERSTRNRGQERLKPERKVPWKRLLCQVKWKPRQPEWSPEKPEWTYDKPTKIESHDWVEDDREMEEYWEENRKKEIGDMTESWTYTSWTHTILTSRKVTWKKPEEWNKVEALVAVSAKRGPARKISPENIDRDIDLPSWVCRAKKAPFELYPHPGMHIKKTGRANANPLVGEPTDGHRNYSAAQTKGLTLKSSEGFKFRKRPCAGHYSLYVRGFVIDAVKTVVQASQGGNIPRSWLDLGGWESPYDNDPPGELWRTLVADRGNDNRNPPNYYARACRESVSRGGIASGRVDTTALINNERNSIIAEFCRRVHAVIWGRSMFRTESGKLGIACSDVKVGDKICILYGCTVPVILSIQHKEPAQRKQDEFEDHFEAFKSCYERLERIMVRRYRYNKKKSKNPMWEAQVKSSTERLNNELDLLTRYSEEDQERQRDRAITRGVIRAELKGKEKVIVSERDREEDEQSKKKKLDTKQETDVSVVTRFLHLFVDMVWIIISCAIYFASRYFDLPNWAATLAPVVITTLASLSEHVPLNLEVSLNHDASAEDDPNLDANRYYIFKGESYVHGFMDGEALRAKFYKEGSAEDRIFELR</sequence>
<gene>
    <name evidence="3" type="ORF">GT037_008160</name>
</gene>
<dbReference type="GeneID" id="62206385"/>
<name>A0A8H7B218_9PLEO</name>
<comment type="caution">
    <text evidence="3">The sequence shown here is derived from an EMBL/GenBank/DDBJ whole genome shotgun (WGS) entry which is preliminary data.</text>
</comment>
<dbReference type="Pfam" id="PF06985">
    <property type="entry name" value="HET"/>
    <property type="match status" value="1"/>
</dbReference>
<reference evidence="3" key="2">
    <citation type="submission" date="2020-08" db="EMBL/GenBank/DDBJ databases">
        <title>Draft Genome Sequence of Cumin Blight Pathogen Alternaria burnsii.</title>
        <authorList>
            <person name="Feng Z."/>
        </authorList>
    </citation>
    <scope>NUCLEOTIDE SEQUENCE</scope>
    <source>
        <strain evidence="3">CBS107.38</strain>
    </source>
</reference>